<dbReference type="InterPro" id="IPR015223">
    <property type="entry name" value="MipZ"/>
</dbReference>
<dbReference type="RefSeq" id="WP_379959345.1">
    <property type="nucleotide sequence ID" value="NZ_JAUYVI010000006.1"/>
</dbReference>
<keyword evidence="1" id="KW-0175">Coiled coil</keyword>
<evidence type="ECO:0000256" key="1">
    <source>
        <dbReference type="SAM" id="Coils"/>
    </source>
</evidence>
<dbReference type="SUPFAM" id="SSF52540">
    <property type="entry name" value="P-loop containing nucleoside triphosphate hydrolases"/>
    <property type="match status" value="1"/>
</dbReference>
<gene>
    <name evidence="2" type="ORF">Q8A70_21535</name>
</gene>
<dbReference type="PANTHER" id="PTHR13696:SF96">
    <property type="entry name" value="COBQ_COBB_MIND_PARA NUCLEOTIDE BINDING DOMAIN-CONTAINING PROTEIN"/>
    <property type="match status" value="1"/>
</dbReference>
<dbReference type="InterPro" id="IPR050678">
    <property type="entry name" value="DNA_Partitioning_ATPase"/>
</dbReference>
<dbReference type="Proteomes" id="UP001230156">
    <property type="component" value="Unassembled WGS sequence"/>
</dbReference>
<dbReference type="InterPro" id="IPR027417">
    <property type="entry name" value="P-loop_NTPase"/>
</dbReference>
<evidence type="ECO:0000313" key="2">
    <source>
        <dbReference type="EMBL" id="MDQ7250287.1"/>
    </source>
</evidence>
<protein>
    <submittedName>
        <fullName evidence="2">Division plane positioning ATPase MipZ</fullName>
    </submittedName>
</protein>
<accession>A0ABU0YSW3</accession>
<proteinExistence type="predicted"/>
<organism evidence="2 3">
    <name type="scientific">Dongia sedimenti</name>
    <dbReference type="NCBI Taxonomy" id="3064282"/>
    <lineage>
        <taxon>Bacteria</taxon>
        <taxon>Pseudomonadati</taxon>
        <taxon>Pseudomonadota</taxon>
        <taxon>Alphaproteobacteria</taxon>
        <taxon>Rhodospirillales</taxon>
        <taxon>Dongiaceae</taxon>
        <taxon>Dongia</taxon>
    </lineage>
</organism>
<name>A0ABU0YSW3_9PROT</name>
<dbReference type="CDD" id="cd02042">
    <property type="entry name" value="ParAB_family"/>
    <property type="match status" value="1"/>
</dbReference>
<reference evidence="3" key="1">
    <citation type="submission" date="2023-08" db="EMBL/GenBank/DDBJ databases">
        <title>Rhodospirillaceae gen. nov., a novel taxon isolated from the Yangtze River Yuezi River estuary sludge.</title>
        <authorList>
            <person name="Ruan L."/>
        </authorList>
    </citation>
    <scope>NUCLEOTIDE SEQUENCE [LARGE SCALE GENOMIC DNA]</scope>
    <source>
        <strain evidence="3">R-7</strain>
    </source>
</reference>
<feature type="coiled-coil region" evidence="1">
    <location>
        <begin position="77"/>
        <end position="104"/>
    </location>
</feature>
<comment type="caution">
    <text evidence="2">The sequence shown here is derived from an EMBL/GenBank/DDBJ whole genome shotgun (WGS) entry which is preliminary data.</text>
</comment>
<dbReference type="Gene3D" id="3.40.50.300">
    <property type="entry name" value="P-loop containing nucleotide triphosphate hydrolases"/>
    <property type="match status" value="1"/>
</dbReference>
<evidence type="ECO:0000313" key="3">
    <source>
        <dbReference type="Proteomes" id="UP001230156"/>
    </source>
</evidence>
<dbReference type="EMBL" id="JAUYVI010000006">
    <property type="protein sequence ID" value="MDQ7250287.1"/>
    <property type="molecule type" value="Genomic_DNA"/>
</dbReference>
<sequence length="274" mass="30315">MSAKPYIIVVGNEKGGSGKSTVAMHVIVALLSDGFEVGSIDLDSRQGTLTRYFENRQHSAESLPKKLPLPEHISIARSKAANAAEATEEEAEALDLALKELGKMDFIVIDTPGSDSTLSRRAHILADTLITPLNDSFLDLDVLGRVDKTGKRVTRPSIYAEMVWDQRKRRAAAGGKPIDWVVLRNRLTTLDARNKREIARLLGELAKRIGFRIVPGFTERVIFRELFPRGLTLLDLTKVESGIELAMSHVAARQEIRDLVTALKLPGTRRAKRS</sequence>
<dbReference type="Pfam" id="PF09140">
    <property type="entry name" value="MipZ"/>
    <property type="match status" value="1"/>
</dbReference>
<dbReference type="PANTHER" id="PTHR13696">
    <property type="entry name" value="P-LOOP CONTAINING NUCLEOSIDE TRIPHOSPHATE HYDROLASE"/>
    <property type="match status" value="1"/>
</dbReference>
<keyword evidence="3" id="KW-1185">Reference proteome</keyword>